<feature type="transmembrane region" description="Helical" evidence="1">
    <location>
        <begin position="31"/>
        <end position="50"/>
    </location>
</feature>
<gene>
    <name evidence="2" type="ORF">CPB83DRAFT_858212</name>
</gene>
<proteinExistence type="predicted"/>
<dbReference type="Proteomes" id="UP000807306">
    <property type="component" value="Unassembled WGS sequence"/>
</dbReference>
<name>A0A9P6JN02_9AGAR</name>
<dbReference type="AlphaFoldDB" id="A0A9P6JN02"/>
<evidence type="ECO:0000313" key="2">
    <source>
        <dbReference type="EMBL" id="KAF9526190.1"/>
    </source>
</evidence>
<keyword evidence="3" id="KW-1185">Reference proteome</keyword>
<organism evidence="2 3">
    <name type="scientific">Crepidotus variabilis</name>
    <dbReference type="NCBI Taxonomy" id="179855"/>
    <lineage>
        <taxon>Eukaryota</taxon>
        <taxon>Fungi</taxon>
        <taxon>Dikarya</taxon>
        <taxon>Basidiomycota</taxon>
        <taxon>Agaricomycotina</taxon>
        <taxon>Agaricomycetes</taxon>
        <taxon>Agaricomycetidae</taxon>
        <taxon>Agaricales</taxon>
        <taxon>Agaricineae</taxon>
        <taxon>Crepidotaceae</taxon>
        <taxon>Crepidotus</taxon>
    </lineage>
</organism>
<reference evidence="2" key="1">
    <citation type="submission" date="2020-11" db="EMBL/GenBank/DDBJ databases">
        <authorList>
            <consortium name="DOE Joint Genome Institute"/>
            <person name="Ahrendt S."/>
            <person name="Riley R."/>
            <person name="Andreopoulos W."/>
            <person name="Labutti K."/>
            <person name="Pangilinan J."/>
            <person name="Ruiz-Duenas F.J."/>
            <person name="Barrasa J.M."/>
            <person name="Sanchez-Garcia M."/>
            <person name="Camarero S."/>
            <person name="Miyauchi S."/>
            <person name="Serrano A."/>
            <person name="Linde D."/>
            <person name="Babiker R."/>
            <person name="Drula E."/>
            <person name="Ayuso-Fernandez I."/>
            <person name="Pacheco R."/>
            <person name="Padilla G."/>
            <person name="Ferreira P."/>
            <person name="Barriuso J."/>
            <person name="Kellner H."/>
            <person name="Castanera R."/>
            <person name="Alfaro M."/>
            <person name="Ramirez L."/>
            <person name="Pisabarro A.G."/>
            <person name="Kuo A."/>
            <person name="Tritt A."/>
            <person name="Lipzen A."/>
            <person name="He G."/>
            <person name="Yan M."/>
            <person name="Ng V."/>
            <person name="Cullen D."/>
            <person name="Martin F."/>
            <person name="Rosso M.-N."/>
            <person name="Henrissat B."/>
            <person name="Hibbett D."/>
            <person name="Martinez A.T."/>
            <person name="Grigoriev I.V."/>
        </authorList>
    </citation>
    <scope>NUCLEOTIDE SEQUENCE</scope>
    <source>
        <strain evidence="2">CBS 506.95</strain>
    </source>
</reference>
<keyword evidence="1" id="KW-0472">Membrane</keyword>
<protein>
    <submittedName>
        <fullName evidence="2">Uncharacterized protein</fullName>
    </submittedName>
</protein>
<keyword evidence="1" id="KW-1133">Transmembrane helix</keyword>
<dbReference type="OrthoDB" id="3226519at2759"/>
<evidence type="ECO:0000313" key="3">
    <source>
        <dbReference type="Proteomes" id="UP000807306"/>
    </source>
</evidence>
<comment type="caution">
    <text evidence="2">The sequence shown here is derived from an EMBL/GenBank/DDBJ whole genome shotgun (WGS) entry which is preliminary data.</text>
</comment>
<accession>A0A9P6JN02</accession>
<dbReference type="EMBL" id="MU157874">
    <property type="protein sequence ID" value="KAF9526190.1"/>
    <property type="molecule type" value="Genomic_DNA"/>
</dbReference>
<keyword evidence="1" id="KW-0812">Transmembrane</keyword>
<evidence type="ECO:0000256" key="1">
    <source>
        <dbReference type="SAM" id="Phobius"/>
    </source>
</evidence>
<sequence>MVDQPNHIKAAYAVEYSPEPTSFSALPKMQLLTLFPIFILAISVAATPIIDETYCPGAKIVSETYIGKDKNVQVLSLSCDTLPRIAPKENVVLPRAANVLNVCASHCNNNCFLPAGGGPDPNECHVISDALLYEGQNTGAIFQVQNGTVAGNPTVMQYRSCKTFFVNQDTQILEFCRSTWAGLVDSLAFNCQAAQNAHGGNCVADDQRWYVQVQSSTAP</sequence>